<keyword evidence="4" id="KW-1185">Reference proteome</keyword>
<dbReference type="Pfam" id="PF03797">
    <property type="entry name" value="Autotransporter"/>
    <property type="match status" value="1"/>
</dbReference>
<keyword evidence="1" id="KW-0732">Signal</keyword>
<proteinExistence type="predicted"/>
<accession>A0A433SHS8</accession>
<dbReference type="InterPro" id="IPR006626">
    <property type="entry name" value="PbH1"/>
</dbReference>
<dbReference type="InterPro" id="IPR005546">
    <property type="entry name" value="Autotransporte_beta"/>
</dbReference>
<feature type="signal peptide" evidence="1">
    <location>
        <begin position="1"/>
        <end position="30"/>
    </location>
</feature>
<organism evidence="3 4">
    <name type="scientific">Saezia sanguinis</name>
    <dbReference type="NCBI Taxonomy" id="1965230"/>
    <lineage>
        <taxon>Bacteria</taxon>
        <taxon>Pseudomonadati</taxon>
        <taxon>Pseudomonadota</taxon>
        <taxon>Betaproteobacteria</taxon>
        <taxon>Burkholderiales</taxon>
        <taxon>Saeziaceae</taxon>
        <taxon>Saezia</taxon>
    </lineage>
</organism>
<comment type="caution">
    <text evidence="3">The sequence shown here is derived from an EMBL/GenBank/DDBJ whole genome shotgun (WGS) entry which is preliminary data.</text>
</comment>
<dbReference type="Proteomes" id="UP000286947">
    <property type="component" value="Unassembled WGS sequence"/>
</dbReference>
<evidence type="ECO:0000259" key="2">
    <source>
        <dbReference type="PROSITE" id="PS51208"/>
    </source>
</evidence>
<name>A0A433SHS8_9BURK</name>
<dbReference type="RefSeq" id="WP_126978303.1">
    <property type="nucleotide sequence ID" value="NZ_PQSP01000001.1"/>
</dbReference>
<dbReference type="EMBL" id="PQSP01000001">
    <property type="protein sequence ID" value="RUS68283.1"/>
    <property type="molecule type" value="Genomic_DNA"/>
</dbReference>
<dbReference type="AlphaFoldDB" id="A0A433SHS8"/>
<dbReference type="SMART" id="SM00869">
    <property type="entry name" value="Autotransporter"/>
    <property type="match status" value="1"/>
</dbReference>
<evidence type="ECO:0000313" key="3">
    <source>
        <dbReference type="EMBL" id="RUS68283.1"/>
    </source>
</evidence>
<dbReference type="SUPFAM" id="SSF103515">
    <property type="entry name" value="Autotransporter"/>
    <property type="match status" value="1"/>
</dbReference>
<evidence type="ECO:0000313" key="4">
    <source>
        <dbReference type="Proteomes" id="UP000286947"/>
    </source>
</evidence>
<dbReference type="Gene3D" id="2.40.128.130">
    <property type="entry name" value="Autotransporter beta-domain"/>
    <property type="match status" value="1"/>
</dbReference>
<feature type="domain" description="Autotransporter" evidence="2">
    <location>
        <begin position="643"/>
        <end position="912"/>
    </location>
</feature>
<gene>
    <name evidence="3" type="primary">pmp6_1</name>
    <name evidence="3" type="ORF">CUZ56_00773</name>
</gene>
<sequence length="912" mass="96281" precursor="true">MFDLKVKNKQSICFLTIPAALCLYTGTAFAATYDVGNGQTYPTLDSLVTSGVLANGDVIRIHNDDSSFIGHPFSYTSLTVESGSGSAVVLAQAAGTAPAKGGMFNFTPSNVTLNLTNLEIRDSKAQGIDGSISSGQGGAVYAANSLSISNASNIGFYNNTATGGNGHGSNSGAGGAIYVYNALNLSNAQNITFSGNQAVAGNVSGTGNNSTAGSGQGGAIYASQLNLTDAQNITFENNRAIGGNANGLNASNSGNGGAVYIGFLGLDMTGAQNVVFRNNLAQGGAGGSATSGGNADKSGLGGAISILSASIIEGASFYNNRATTSNTGDMSSGLGGAIYNSGPSLILIADAGKDITFSGNTHNPGATGVVPNSIYFGSVSSGALTTAFTLDVAAGANVNMLDPLASQADNTVGKYDSRPLGNVNLTINKNSAGTWILAGHNDMASATTWNINEGTLYLARANNSPAHIDLRNATTASFNMASGTNLLFALSATPHLINGKDITLSSGSNVGMNQGGSFSYFELPAGAEAPLLSLRASDSLSNSSTILNPEGAFSSGFYDYRYGLYWRENNALSQDLVAFIQSKTYNEETGASSATTAPSGIATQNVMGNMLSERFAWNFECFDNCRDQPLPVDNNATQNCQDQCEKSHNVWLKPTYRYTSRDSGSNFTLKTPGIALGIDNCFDREFFLGLAIFGSWPEYRSTDADINAKSVSVALYGGTLLPGQIELGLLGAYGRTSYDQTRRVYWQSYSADYSSNNLNLGINFGRRFQLDESWMMRPFLSYEYMRLDVGSYTESWGNYALQVDSHKENFHFLRAGTSLTWTNNKDMNVSGEIYYAGLYGDNAASARAFFLMDTSGTRYESYADKLDSDALGLGINSVWHVTKDFQLAASYNFEVSKHTYSHYAGVNLIYSF</sequence>
<dbReference type="SMART" id="SM00710">
    <property type="entry name" value="PbH1"/>
    <property type="match status" value="5"/>
</dbReference>
<protein>
    <submittedName>
        <fullName evidence="3">Putative outer membrane protein pmp6</fullName>
    </submittedName>
</protein>
<dbReference type="InterPro" id="IPR036709">
    <property type="entry name" value="Autotransporte_beta_dom_sf"/>
</dbReference>
<reference evidence="3 4" key="1">
    <citation type="submission" date="2018-01" db="EMBL/GenBank/DDBJ databases">
        <title>Saezia sanguinis gen. nov., sp. nov., in the order Burkholderiales isolated from human blood.</title>
        <authorList>
            <person name="Medina-Pascual M.J."/>
            <person name="Valdezate S."/>
            <person name="Monzon S."/>
            <person name="Cuesta I."/>
            <person name="Carrasco G."/>
            <person name="Villalon P."/>
            <person name="Saez-Nieto J.A."/>
        </authorList>
    </citation>
    <scope>NUCLEOTIDE SEQUENCE [LARGE SCALE GENOMIC DNA]</scope>
    <source>
        <strain evidence="3 4">CNM695-12</strain>
    </source>
</reference>
<feature type="chain" id="PRO_5019400597" evidence="1">
    <location>
        <begin position="31"/>
        <end position="912"/>
    </location>
</feature>
<dbReference type="PROSITE" id="PS51208">
    <property type="entry name" value="AUTOTRANSPORTER"/>
    <property type="match status" value="1"/>
</dbReference>
<evidence type="ECO:0000256" key="1">
    <source>
        <dbReference type="SAM" id="SignalP"/>
    </source>
</evidence>